<keyword evidence="4" id="KW-0410">Iron transport</keyword>
<organism evidence="16 17">
    <name type="scientific">Gammaproteobacteria bacterium LSUCC0057</name>
    <dbReference type="NCBI Taxonomy" id="2559237"/>
    <lineage>
        <taxon>Bacteria</taxon>
        <taxon>Pseudomonadati</taxon>
        <taxon>Pseudomonadota</taxon>
        <taxon>Gammaproteobacteria</taxon>
        <taxon>Cellvibrionales</taxon>
        <taxon>Porticoccaceae</taxon>
        <taxon>SAR92 clade</taxon>
    </lineage>
</organism>
<keyword evidence="9 11" id="KW-0472">Membrane</keyword>
<evidence type="ECO:0000256" key="4">
    <source>
        <dbReference type="ARBA" id="ARBA00022496"/>
    </source>
</evidence>
<comment type="caution">
    <text evidence="16">The sequence shown here is derived from an EMBL/GenBank/DDBJ whole genome shotgun (WGS) entry which is preliminary data.</text>
</comment>
<dbReference type="InterPro" id="IPR039426">
    <property type="entry name" value="TonB-dep_rcpt-like"/>
</dbReference>
<dbReference type="InterPro" id="IPR000531">
    <property type="entry name" value="Beta-barrel_TonB"/>
</dbReference>
<keyword evidence="17" id="KW-1185">Reference proteome</keyword>
<evidence type="ECO:0000256" key="12">
    <source>
        <dbReference type="RuleBase" id="RU003357"/>
    </source>
</evidence>
<reference evidence="16 17" key="1">
    <citation type="submission" date="2019-03" db="EMBL/GenBank/DDBJ databases">
        <title>Draft genome of Gammaproteobacteria bacterium LSUCC0057, a member of the SAR92 clade.</title>
        <authorList>
            <person name="Lanclos V.C."/>
            <person name="Doiron C."/>
            <person name="Henson M.W."/>
            <person name="Thrash J.C."/>
        </authorList>
    </citation>
    <scope>NUCLEOTIDE SEQUENCE [LARGE SCALE GENOMIC DNA]</scope>
    <source>
        <strain evidence="16 17">LSUCC0057</strain>
    </source>
</reference>
<dbReference type="InterPro" id="IPR036942">
    <property type="entry name" value="Beta-barrel_TonB_sf"/>
</dbReference>
<dbReference type="SUPFAM" id="SSF56935">
    <property type="entry name" value="Porins"/>
    <property type="match status" value="1"/>
</dbReference>
<feature type="chain" id="PRO_5021224784" evidence="13">
    <location>
        <begin position="28"/>
        <end position="842"/>
    </location>
</feature>
<evidence type="ECO:0000256" key="5">
    <source>
        <dbReference type="ARBA" id="ARBA00022692"/>
    </source>
</evidence>
<dbReference type="GO" id="GO:0009279">
    <property type="term" value="C:cell outer membrane"/>
    <property type="evidence" value="ECO:0007669"/>
    <property type="project" value="UniProtKB-SubCell"/>
</dbReference>
<feature type="domain" description="TonB-dependent receptor-like beta-barrel" evidence="14">
    <location>
        <begin position="373"/>
        <end position="800"/>
    </location>
</feature>
<dbReference type="InterPro" id="IPR012910">
    <property type="entry name" value="Plug_dom"/>
</dbReference>
<keyword evidence="6" id="KW-0408">Iron</keyword>
<dbReference type="Proteomes" id="UP000298133">
    <property type="component" value="Unassembled WGS sequence"/>
</dbReference>
<evidence type="ECO:0000256" key="7">
    <source>
        <dbReference type="ARBA" id="ARBA00023065"/>
    </source>
</evidence>
<evidence type="ECO:0000259" key="14">
    <source>
        <dbReference type="Pfam" id="PF00593"/>
    </source>
</evidence>
<gene>
    <name evidence="16" type="ORF">E3W66_09280</name>
</gene>
<comment type="similarity">
    <text evidence="11 12">Belongs to the TonB-dependent receptor family.</text>
</comment>
<dbReference type="OrthoDB" id="7051185at2"/>
<evidence type="ECO:0000256" key="8">
    <source>
        <dbReference type="ARBA" id="ARBA00023077"/>
    </source>
</evidence>
<dbReference type="PANTHER" id="PTHR32552:SF81">
    <property type="entry name" value="TONB-DEPENDENT OUTER MEMBRANE RECEPTOR"/>
    <property type="match status" value="1"/>
</dbReference>
<comment type="subcellular location">
    <subcellularLocation>
        <location evidence="1 11">Cell outer membrane</location>
        <topology evidence="1 11">Multi-pass membrane protein</topology>
    </subcellularLocation>
</comment>
<proteinExistence type="inferred from homology"/>
<feature type="signal peptide" evidence="13">
    <location>
        <begin position="1"/>
        <end position="27"/>
    </location>
</feature>
<evidence type="ECO:0000256" key="11">
    <source>
        <dbReference type="PROSITE-ProRule" id="PRU01360"/>
    </source>
</evidence>
<keyword evidence="10 11" id="KW-0998">Cell outer membrane</keyword>
<evidence type="ECO:0000256" key="10">
    <source>
        <dbReference type="ARBA" id="ARBA00023237"/>
    </source>
</evidence>
<keyword evidence="16" id="KW-0675">Receptor</keyword>
<evidence type="ECO:0000313" key="16">
    <source>
        <dbReference type="EMBL" id="TFH67206.1"/>
    </source>
</evidence>
<keyword evidence="3 11" id="KW-1134">Transmembrane beta strand</keyword>
<keyword evidence="13" id="KW-0732">Signal</keyword>
<keyword evidence="5 11" id="KW-0812">Transmembrane</keyword>
<dbReference type="Pfam" id="PF00593">
    <property type="entry name" value="TonB_dep_Rec_b-barrel"/>
    <property type="match status" value="1"/>
</dbReference>
<evidence type="ECO:0000256" key="2">
    <source>
        <dbReference type="ARBA" id="ARBA00022448"/>
    </source>
</evidence>
<evidence type="ECO:0000256" key="9">
    <source>
        <dbReference type="ARBA" id="ARBA00023136"/>
    </source>
</evidence>
<dbReference type="EMBL" id="SPIA01000004">
    <property type="protein sequence ID" value="TFH67206.1"/>
    <property type="molecule type" value="Genomic_DNA"/>
</dbReference>
<dbReference type="GO" id="GO:0006826">
    <property type="term" value="P:iron ion transport"/>
    <property type="evidence" value="ECO:0007669"/>
    <property type="project" value="UniProtKB-KW"/>
</dbReference>
<evidence type="ECO:0000256" key="1">
    <source>
        <dbReference type="ARBA" id="ARBA00004571"/>
    </source>
</evidence>
<feature type="domain" description="TonB-dependent receptor plug" evidence="15">
    <location>
        <begin position="44"/>
        <end position="149"/>
    </location>
</feature>
<sequence>MQSINRKLLATTVAALATGALALPATAATLEEVVVTATKRAESLQDVSISMLAVSGETIREESITKMEDLTNSMPAVTVVTNPIGNFVFIRGIGSSTNQGIEQSVSMFHDGIYMGRHQLTRAPFMDIERVEVLRGPQSIMFGKNTIGGALSVITAKPTQEREALISVMAGEDGEQELNLMASGGISDNVAARFAYRDYQYDGFMENTLTNRDEAQRDDWTARATVVWDVNEDTTFTFKHERSEFNELGRTQQLAVVNPYGETALGLTGLNGAIAGTESVDDQRAVINDGGAYFANAAALAASLGEAAPAALLGVAALDAPGYPGLDEMSDNEMDVTTLILETQMGEHTFTATAGFANYEYVDVCDCDFAAIPLVQVDAAEDYSQESLELRLTSPGGETVDYIVGAYYHQSDLHYTSGEAFGAWIASAPNVSRDYYLDQEQEQMSVFGSATWNMDDSTRLTVGLRYSEEDKTASRELEKRFTGGWDFGTHPVGPLSGSFGSTAADYDTFQQLGPVGGPGTATPTPSQILDGALWVGLLGTYEHSIQGQKRSEEFVDWSFNLEHDINDDIMVYGLVSTGVKGGGFDARYLKDPEDSSVPGYNKFEYEEEEALNMELGFKSTLLDGAMTFNATLFRTEITDLQVSIFDGGTAFLVDNAAEMTAQGLEFDVKWAATEALTVTAAGAFLDNEFTSFTDSACWKRDPATNPEEAALCGTSADGLPIQDASGEPNIFSPEFSMNLRLDHEMPIGNNLLLRSSVDAFYSDEHFTAADLDPIYAMQESYTRINLRLALADAAGKWDVALIGKNITDEEVSTNNNDQPLVNGNGFTSLQRLASWAVQGTYRF</sequence>
<dbReference type="AlphaFoldDB" id="A0A4Y8UEE2"/>
<name>A0A4Y8UEE2_9GAMM</name>
<dbReference type="PROSITE" id="PS52016">
    <property type="entry name" value="TONB_DEPENDENT_REC_3"/>
    <property type="match status" value="1"/>
</dbReference>
<dbReference type="PANTHER" id="PTHR32552">
    <property type="entry name" value="FERRICHROME IRON RECEPTOR-RELATED"/>
    <property type="match status" value="1"/>
</dbReference>
<dbReference type="Gene3D" id="2.40.170.20">
    <property type="entry name" value="TonB-dependent receptor, beta-barrel domain"/>
    <property type="match status" value="2"/>
</dbReference>
<keyword evidence="7" id="KW-0406">Ion transport</keyword>
<evidence type="ECO:0000259" key="15">
    <source>
        <dbReference type="Pfam" id="PF07715"/>
    </source>
</evidence>
<accession>A0A4Y8UEE2</accession>
<evidence type="ECO:0000313" key="17">
    <source>
        <dbReference type="Proteomes" id="UP000298133"/>
    </source>
</evidence>
<keyword evidence="8 12" id="KW-0798">TonB box</keyword>
<evidence type="ECO:0000256" key="13">
    <source>
        <dbReference type="SAM" id="SignalP"/>
    </source>
</evidence>
<evidence type="ECO:0000256" key="3">
    <source>
        <dbReference type="ARBA" id="ARBA00022452"/>
    </source>
</evidence>
<dbReference type="Pfam" id="PF07715">
    <property type="entry name" value="Plug"/>
    <property type="match status" value="1"/>
</dbReference>
<protein>
    <submittedName>
        <fullName evidence="16">TonB-dependent receptor</fullName>
    </submittedName>
</protein>
<evidence type="ECO:0000256" key="6">
    <source>
        <dbReference type="ARBA" id="ARBA00023004"/>
    </source>
</evidence>
<keyword evidence="2 11" id="KW-0813">Transport</keyword>